<sequence>MRNNRIIPVVNGDNFRDLGGYQTQDGHTIKWHKVFRAGHLANLNMSDQQKLIEAGVTVDIDLRSTAELAQFPDCLPNGVKFKHLPILDDDETESIQATEKLRRQYATDQMGGYRQMLTAYQRLADQKQVQQAYHCFFKYLLRYGENAGILFHCSAGKDRTGFLTVLLLSLLGVQPRQILADYLLTNRVSQRRIATRVYDAQKAEVSDAFVQSVRDLSVVQDSYLYQALYKIKVEYGGMQNYLNEVVGITIAEMTRLKEIYLN</sequence>
<dbReference type="RefSeq" id="WP_021741961.1">
    <property type="nucleotide sequence ID" value="NZ_CBCRTO010000003.1"/>
</dbReference>
<gene>
    <name evidence="2" type="ORF">CNR29_11405</name>
</gene>
<dbReference type="InterPro" id="IPR016130">
    <property type="entry name" value="Tyr_Pase_AS"/>
</dbReference>
<dbReference type="Gene3D" id="3.90.190.10">
    <property type="entry name" value="Protein tyrosine phosphatase superfamily"/>
    <property type="match status" value="1"/>
</dbReference>
<proteinExistence type="predicted"/>
<evidence type="ECO:0000259" key="1">
    <source>
        <dbReference type="PROSITE" id="PS50056"/>
    </source>
</evidence>
<organism evidence="2 3">
    <name type="scientific">Levilactobacillus brevis</name>
    <name type="common">Lactobacillus brevis</name>
    <dbReference type="NCBI Taxonomy" id="1580"/>
    <lineage>
        <taxon>Bacteria</taxon>
        <taxon>Bacillati</taxon>
        <taxon>Bacillota</taxon>
        <taxon>Bacilli</taxon>
        <taxon>Lactobacillales</taxon>
        <taxon>Lactobacillaceae</taxon>
        <taxon>Levilactobacillus</taxon>
    </lineage>
</organism>
<dbReference type="InterPro" id="IPR029021">
    <property type="entry name" value="Prot-tyrosine_phosphatase-like"/>
</dbReference>
<reference evidence="2 3" key="1">
    <citation type="submission" date="2017-09" db="EMBL/GenBank/DDBJ databases">
        <title>Genome sequence of Lactobacillus brevis D7.</title>
        <authorList>
            <person name="Kwon M.-S."/>
            <person name="Lim S.K."/>
            <person name="Choi H.-J."/>
        </authorList>
    </citation>
    <scope>NUCLEOTIDE SEQUENCE [LARGE SCALE GENOMIC DNA]</scope>
    <source>
        <strain evidence="2 3">D7</strain>
    </source>
</reference>
<accession>A0A2A3U0V3</accession>
<dbReference type="Proteomes" id="UP000217918">
    <property type="component" value="Unassembled WGS sequence"/>
</dbReference>
<dbReference type="GO" id="GO:0004721">
    <property type="term" value="F:phosphoprotein phosphatase activity"/>
    <property type="evidence" value="ECO:0007669"/>
    <property type="project" value="InterPro"/>
</dbReference>
<dbReference type="InterPro" id="IPR000387">
    <property type="entry name" value="Tyr_Pase_dom"/>
</dbReference>
<dbReference type="PROSITE" id="PS50056">
    <property type="entry name" value="TYR_PHOSPHATASE_2"/>
    <property type="match status" value="1"/>
</dbReference>
<dbReference type="SUPFAM" id="SSF52799">
    <property type="entry name" value="(Phosphotyrosine protein) phosphatases II"/>
    <property type="match status" value="1"/>
</dbReference>
<dbReference type="EMBL" id="NVYO01000001">
    <property type="protein sequence ID" value="PBQ24588.1"/>
    <property type="molecule type" value="Genomic_DNA"/>
</dbReference>
<comment type="caution">
    <text evidence="2">The sequence shown here is derived from an EMBL/GenBank/DDBJ whole genome shotgun (WGS) entry which is preliminary data.</text>
</comment>
<dbReference type="PROSITE" id="PS00383">
    <property type="entry name" value="TYR_PHOSPHATASE_1"/>
    <property type="match status" value="1"/>
</dbReference>
<dbReference type="Pfam" id="PF13350">
    <property type="entry name" value="Y_phosphatase3"/>
    <property type="match status" value="1"/>
</dbReference>
<evidence type="ECO:0000313" key="2">
    <source>
        <dbReference type="EMBL" id="PBQ24588.1"/>
    </source>
</evidence>
<feature type="domain" description="Tyrosine specific protein phosphatases" evidence="1">
    <location>
        <begin position="144"/>
        <end position="203"/>
    </location>
</feature>
<dbReference type="GeneID" id="56993845"/>
<evidence type="ECO:0000313" key="3">
    <source>
        <dbReference type="Proteomes" id="UP000217918"/>
    </source>
</evidence>
<dbReference type="AlphaFoldDB" id="A0A2A3U0V3"/>
<protein>
    <submittedName>
        <fullName evidence="2">Protein-tyrosine-phosphatase</fullName>
    </submittedName>
</protein>
<name>A0A2A3U0V3_LEVBR</name>
<dbReference type="InterPro" id="IPR026893">
    <property type="entry name" value="Tyr/Ser_Pase_IphP-type"/>
</dbReference>